<proteinExistence type="predicted"/>
<feature type="compositionally biased region" description="Acidic residues" evidence="1">
    <location>
        <begin position="11"/>
        <end position="21"/>
    </location>
</feature>
<evidence type="ECO:0000313" key="2">
    <source>
        <dbReference type="EMBL" id="CAB9523522.1"/>
    </source>
</evidence>
<feature type="region of interest" description="Disordered" evidence="1">
    <location>
        <begin position="9"/>
        <end position="28"/>
    </location>
</feature>
<organism evidence="2 3">
    <name type="scientific">Seminavis robusta</name>
    <dbReference type="NCBI Taxonomy" id="568900"/>
    <lineage>
        <taxon>Eukaryota</taxon>
        <taxon>Sar</taxon>
        <taxon>Stramenopiles</taxon>
        <taxon>Ochrophyta</taxon>
        <taxon>Bacillariophyta</taxon>
        <taxon>Bacillariophyceae</taxon>
        <taxon>Bacillariophycidae</taxon>
        <taxon>Naviculales</taxon>
        <taxon>Naviculaceae</taxon>
        <taxon>Seminavis</taxon>
    </lineage>
</organism>
<dbReference type="EMBL" id="CAICTM010001424">
    <property type="protein sequence ID" value="CAB9523522.1"/>
    <property type="molecule type" value="Genomic_DNA"/>
</dbReference>
<evidence type="ECO:0000313" key="3">
    <source>
        <dbReference type="Proteomes" id="UP001153069"/>
    </source>
</evidence>
<reference evidence="2" key="1">
    <citation type="submission" date="2020-06" db="EMBL/GenBank/DDBJ databases">
        <authorList>
            <consortium name="Plant Systems Biology data submission"/>
        </authorList>
    </citation>
    <scope>NUCLEOTIDE SEQUENCE</scope>
    <source>
        <strain evidence="2">D6</strain>
    </source>
</reference>
<sequence length="114" mass="11738">MVGELLGALDGDADGADEGANDTDGALDKEGAALGCMDRLGLLEELGFPEGADDMDGAALGEPLGDVDGNFVVVVGRLLGVVEGWLDGAKESEGTLEMVGLADGILDTEWWSRW</sequence>
<accession>A0A9N8EKP0</accession>
<dbReference type="AlphaFoldDB" id="A0A9N8EKP0"/>
<evidence type="ECO:0000256" key="1">
    <source>
        <dbReference type="SAM" id="MobiDB-lite"/>
    </source>
</evidence>
<dbReference type="Proteomes" id="UP001153069">
    <property type="component" value="Unassembled WGS sequence"/>
</dbReference>
<name>A0A9N8EKP0_9STRA</name>
<comment type="caution">
    <text evidence="2">The sequence shown here is derived from an EMBL/GenBank/DDBJ whole genome shotgun (WGS) entry which is preliminary data.</text>
</comment>
<gene>
    <name evidence="2" type="ORF">SEMRO_1426_G271690.1</name>
</gene>
<protein>
    <submittedName>
        <fullName evidence="2">Uncharacterized protein</fullName>
    </submittedName>
</protein>
<keyword evidence="3" id="KW-1185">Reference proteome</keyword>